<evidence type="ECO:0000313" key="2">
    <source>
        <dbReference type="EMBL" id="BBX25017.1"/>
    </source>
</evidence>
<evidence type="ECO:0000256" key="1">
    <source>
        <dbReference type="SAM" id="MobiDB-lite"/>
    </source>
</evidence>
<name>A0A6N4UN21_9MYCO</name>
<accession>A0A6N4UN21</accession>
<dbReference type="RefSeq" id="WP_163660254.1">
    <property type="nucleotide sequence ID" value="NZ_AP022565.1"/>
</dbReference>
<protein>
    <submittedName>
        <fullName evidence="2">Uncharacterized protein</fullName>
    </submittedName>
</protein>
<organism evidence="2 3">
    <name type="scientific">Mycolicibacterium alvei</name>
    <dbReference type="NCBI Taxonomy" id="67081"/>
    <lineage>
        <taxon>Bacteria</taxon>
        <taxon>Bacillati</taxon>
        <taxon>Actinomycetota</taxon>
        <taxon>Actinomycetes</taxon>
        <taxon>Mycobacteriales</taxon>
        <taxon>Mycobacteriaceae</taxon>
        <taxon>Mycolicibacterium</taxon>
    </lineage>
</organism>
<gene>
    <name evidence="2" type="ORF">MALV_01420</name>
</gene>
<dbReference type="AlphaFoldDB" id="A0A6N4UN21"/>
<feature type="region of interest" description="Disordered" evidence="1">
    <location>
        <begin position="1"/>
        <end position="21"/>
    </location>
</feature>
<reference evidence="2 3" key="1">
    <citation type="journal article" date="2019" name="Emerg. Microbes Infect.">
        <title>Comprehensive subspecies identification of 175 nontuberculous mycobacteria species based on 7547 genomic profiles.</title>
        <authorList>
            <person name="Matsumoto Y."/>
            <person name="Kinjo T."/>
            <person name="Motooka D."/>
            <person name="Nabeya D."/>
            <person name="Jung N."/>
            <person name="Uechi K."/>
            <person name="Horii T."/>
            <person name="Iida T."/>
            <person name="Fujita J."/>
            <person name="Nakamura S."/>
        </authorList>
    </citation>
    <scope>NUCLEOTIDE SEQUENCE [LARGE SCALE GENOMIC DNA]</scope>
    <source>
        <strain evidence="2 3">JCM 12272</strain>
    </source>
</reference>
<keyword evidence="3" id="KW-1185">Reference proteome</keyword>
<dbReference type="KEGG" id="malv:MALV_01420"/>
<proteinExistence type="predicted"/>
<dbReference type="EMBL" id="AP022565">
    <property type="protein sequence ID" value="BBX25017.1"/>
    <property type="molecule type" value="Genomic_DNA"/>
</dbReference>
<sequence length="385" mass="43609">MTIEVADEGESSTRQPSFETVQRDLKQVRQQEGVSIRRIISHGLNLARLSISIDEFRRSGSQPETLPMATKRALECAVRSYGPESVQFILLDTTLNFGGTRTNLTQRQQTVMDTLGYYSKTTYESWEKDVYWDFAFKIQQQEKSFCSANDDTAAVIAKLPFDHRVKVIRVLLDARVSMLPVNQDVLAEDVLRALPGLSSIEQLRGLDPLGKLDRVILVAIRSEYYGDLRQTGKGLPEDAFHIIKEIPRHYVGRQFWFPGNEMLAAAFDSVLVALLRGGGRTPIGRTSRPEFGDLWSRTDRAELEALAEGGWFFEGGEPTLRFDLARLSAMNFLATLLVELETANVWDKLLWQLPAPEPWPPPRRPPETRNPNRPKKTGDSWDSDD</sequence>
<feature type="region of interest" description="Disordered" evidence="1">
    <location>
        <begin position="355"/>
        <end position="385"/>
    </location>
</feature>
<feature type="compositionally biased region" description="Acidic residues" evidence="1">
    <location>
        <begin position="1"/>
        <end position="10"/>
    </location>
</feature>
<evidence type="ECO:0000313" key="3">
    <source>
        <dbReference type="Proteomes" id="UP000466906"/>
    </source>
</evidence>
<dbReference type="Proteomes" id="UP000466906">
    <property type="component" value="Chromosome"/>
</dbReference>